<evidence type="ECO:0000256" key="11">
    <source>
        <dbReference type="ARBA" id="ARBA00022694"/>
    </source>
</evidence>
<feature type="compositionally biased region" description="Basic and acidic residues" evidence="22">
    <location>
        <begin position="188"/>
        <end position="201"/>
    </location>
</feature>
<keyword evidence="27" id="KW-1185">Reference proteome</keyword>
<evidence type="ECO:0000256" key="7">
    <source>
        <dbReference type="ARBA" id="ARBA00022485"/>
    </source>
</evidence>
<dbReference type="SUPFAM" id="SSF102114">
    <property type="entry name" value="Radical SAM enzymes"/>
    <property type="match status" value="1"/>
</dbReference>
<dbReference type="Pfam" id="PF08608">
    <property type="entry name" value="Wyosine_form"/>
    <property type="match status" value="1"/>
</dbReference>
<dbReference type="GO" id="GO:0012505">
    <property type="term" value="C:endomembrane system"/>
    <property type="evidence" value="ECO:0007669"/>
    <property type="project" value="UniProtKB-SubCell"/>
</dbReference>
<dbReference type="UniPathway" id="UPA00375"/>
<dbReference type="PROSITE" id="PS50902">
    <property type="entry name" value="FLAVODOXIN_LIKE"/>
    <property type="match status" value="1"/>
</dbReference>
<dbReference type="Proteomes" id="UP000290289">
    <property type="component" value="Chromosome 8"/>
</dbReference>
<keyword evidence="23" id="KW-0812">Transmembrane</keyword>
<keyword evidence="18" id="KW-0456">Lyase</keyword>
<comment type="cofactor">
    <cofactor evidence="1">
        <name>[4Fe-4S] cluster</name>
        <dbReference type="ChEBI" id="CHEBI:49883"/>
    </cofactor>
</comment>
<evidence type="ECO:0000256" key="12">
    <source>
        <dbReference type="ARBA" id="ARBA00022723"/>
    </source>
</evidence>
<evidence type="ECO:0000256" key="10">
    <source>
        <dbReference type="ARBA" id="ARBA00022691"/>
    </source>
</evidence>
<dbReference type="SFLD" id="SFLDF00284">
    <property type="entry name" value="tRNA_wybutosine-synthesizing"/>
    <property type="match status" value="1"/>
</dbReference>
<evidence type="ECO:0000256" key="5">
    <source>
        <dbReference type="ARBA" id="ARBA00010115"/>
    </source>
</evidence>
<evidence type="ECO:0000256" key="1">
    <source>
        <dbReference type="ARBA" id="ARBA00001966"/>
    </source>
</evidence>
<feature type="domain" description="Radical SAM core" evidence="25">
    <location>
        <begin position="998"/>
        <end position="1241"/>
    </location>
</feature>
<dbReference type="CDD" id="cd02440">
    <property type="entry name" value="AdoMet_MTases"/>
    <property type="match status" value="1"/>
</dbReference>
<feature type="region of interest" description="Disordered" evidence="22">
    <location>
        <begin position="898"/>
        <end position="921"/>
    </location>
</feature>
<dbReference type="Gene3D" id="3.20.20.70">
    <property type="entry name" value="Aldolase class I"/>
    <property type="match status" value="1"/>
</dbReference>
<evidence type="ECO:0000256" key="3">
    <source>
        <dbReference type="ARBA" id="ARBA00004797"/>
    </source>
</evidence>
<evidence type="ECO:0000256" key="8">
    <source>
        <dbReference type="ARBA" id="ARBA00022603"/>
    </source>
</evidence>
<name>A0A498JCU9_MALDO</name>
<protein>
    <recommendedName>
        <fullName evidence="6">tRNA 4-demethylwyosine synthase (AdoMet-dependent)</fullName>
        <ecNumber evidence="6">4.1.3.44</ecNumber>
    </recommendedName>
</protein>
<comment type="caution">
    <text evidence="26">The sequence shown here is derived from an EMBL/GenBank/DDBJ whole genome shotgun (WGS) entry which is preliminary data.</text>
</comment>
<keyword evidence="13" id="KW-0547">Nucleotide-binding</keyword>
<dbReference type="GO" id="GO:0046872">
    <property type="term" value="F:metal ion binding"/>
    <property type="evidence" value="ECO:0007669"/>
    <property type="project" value="UniProtKB-KW"/>
</dbReference>
<dbReference type="SFLD" id="SFLDG01071">
    <property type="entry name" value="tRNA_wybutosine-synthesizing"/>
    <property type="match status" value="1"/>
</dbReference>
<evidence type="ECO:0000256" key="19">
    <source>
        <dbReference type="ARBA" id="ARBA00025368"/>
    </source>
</evidence>
<evidence type="ECO:0000256" key="17">
    <source>
        <dbReference type="ARBA" id="ARBA00023180"/>
    </source>
</evidence>
<evidence type="ECO:0000313" key="26">
    <source>
        <dbReference type="EMBL" id="RXH91211.1"/>
    </source>
</evidence>
<sequence>MAVAVARLARLGRKAKLPGGFCIKMAAAAILGLCFIFAWSMFSSPSSSVTTRIESFDNIVAPPGSRSTRASTPDGTQQAASNGGEEKRATGSAVRSPVHEHKSEKKEKKVVNGKKGKGKKKLPESVTKVKNVTEESESEDSENEKEDGDEEKEVVDGKEEALSDEGEGNGEAGGEGGNLMETADQESEEVKLDDDGGESEKKGKKRYKMKGPLFDPKAHYSWKQCSTRSKHNYIPCIDMEVVSGRLQYRHTERSCPKAEPMCLVPLPRDGYGLPVPWPESKEKILYKNVEHPKLAAFVKEHSWVMESGEYLTFPQNQSELKGGILHYLESIEEMVPDIEWGKNIRVVLDIGCTDSAFGASLVDKDVLTLALGLKDDLVDLAQVALECGLPAFVSPFRNRRLPFPSSVFDAVHCGGCTIPWHSNGGKHLLEMNRILRPGGYFVLSTKHDSFEDEEAMTKLTASICWNILAHKTDEVSDVGVKIYQKPDSNDIYELRRKKYPPLCKENENPDAAWYVPVKTCLHPIPSAIEQHGTEWPDEWPQRLERYPDWLSDKVNLDADTKHWKAIVDRSYLTGLGIDWSKIRNVMDMKAIYGGFAAALTQQKVWVMNVVPVHAPDTLPFIFERGLVGTYHDWCESFGTYPRSYDLLHVDHLFSRLKNRCKQPVSIVVEMDRLLRPGGWAIIREKVEVLEPLEGILKSMHWEIRMTFAQGKEGILCAQKTFSSPRRGKLFFVSQTGTSEALARRLLDVLTSNGVAFDLVDPSNYEPEDLPKETLVLIVASTWDDGKPPPNARFFSNWLAESAEDFRVGSLLLSNCKFAVFGVGSRAYGATFNAVGKDLARRMRALGASEMFPIWEGDVDGGDLDEVFDAWSGKVVRFLKGGAAENGGVLGNGVGDECEAESFDGSDEDEEDEEEDGEESGVVDLEDIAGKGPSRRNPVAVTKTNGTVNGKKEMVTPVIRASLTKQGYKIIGSHSGVKICRWTKSQLRGRGGCYKHSFYGIESHRCMETTPSLACANKCVFCWRHHTNPVGKSWQWKMDDPLEIVNSAIDQHTKMIKQMKGVPGVTLERLTEGLSPRHCALSLVGEPIMYPEINSLVDELHRRRISTFLVTNAQFPEKIKMLNPITQLYVSVDAATKESLKAIDRPLFGDFWERFIDSLTSLKDKQQRTVYRLTLVKGWNTEDIDAYYNIFSLGSPDFVEIKGVTYCGTSATSKLTMENVPWHADVKTFSEALALKSNGEYEVACEHVHSCCVLLAKTSKFKINGQWFTWIDYEKFHDLVASGKPFDSKDYMAPTPSWAVYGADEGGFDPYQSRYKKERHHRPNQ</sequence>
<dbReference type="InterPro" id="IPR001094">
    <property type="entry name" value="Flavdoxin-like"/>
</dbReference>
<feature type="compositionally biased region" description="Polar residues" evidence="22">
    <location>
        <begin position="65"/>
        <end position="81"/>
    </location>
</feature>
<dbReference type="GO" id="GO:0010181">
    <property type="term" value="F:FMN binding"/>
    <property type="evidence" value="ECO:0007669"/>
    <property type="project" value="InterPro"/>
</dbReference>
<dbReference type="GO" id="GO:0051539">
    <property type="term" value="F:4 iron, 4 sulfur cluster binding"/>
    <property type="evidence" value="ECO:0007669"/>
    <property type="project" value="UniProtKB-KW"/>
</dbReference>
<dbReference type="Pfam" id="PF04055">
    <property type="entry name" value="Radical_SAM"/>
    <property type="match status" value="1"/>
</dbReference>
<dbReference type="SUPFAM" id="SSF53335">
    <property type="entry name" value="S-adenosyl-L-methionine-dependent methyltransferases"/>
    <property type="match status" value="2"/>
</dbReference>
<evidence type="ECO:0000259" key="25">
    <source>
        <dbReference type="PROSITE" id="PS51918"/>
    </source>
</evidence>
<evidence type="ECO:0000256" key="16">
    <source>
        <dbReference type="ARBA" id="ARBA00023014"/>
    </source>
</evidence>
<dbReference type="GO" id="GO:0016020">
    <property type="term" value="C:membrane"/>
    <property type="evidence" value="ECO:0007669"/>
    <property type="project" value="UniProtKB-SubCell"/>
</dbReference>
<accession>A0A498JCU9</accession>
<dbReference type="GO" id="GO:0031591">
    <property type="term" value="P:wybutosine biosynthetic process"/>
    <property type="evidence" value="ECO:0007669"/>
    <property type="project" value="TreeGrafter"/>
</dbReference>
<dbReference type="InterPro" id="IPR007197">
    <property type="entry name" value="rSAM"/>
</dbReference>
<keyword evidence="15" id="KW-0408">Iron</keyword>
<dbReference type="Pfam" id="PF00258">
    <property type="entry name" value="Flavodoxin_1"/>
    <property type="match status" value="1"/>
</dbReference>
<dbReference type="GO" id="GO:0008168">
    <property type="term" value="F:methyltransferase activity"/>
    <property type="evidence" value="ECO:0007669"/>
    <property type="project" value="UniProtKB-KW"/>
</dbReference>
<keyword evidence="17" id="KW-0325">Glycoprotein</keyword>
<evidence type="ECO:0000256" key="4">
    <source>
        <dbReference type="ARBA" id="ARBA00008361"/>
    </source>
</evidence>
<feature type="region of interest" description="Disordered" evidence="22">
    <location>
        <begin position="60"/>
        <end position="210"/>
    </location>
</feature>
<keyword evidence="23" id="KW-1133">Transmembrane helix</keyword>
<evidence type="ECO:0000256" key="14">
    <source>
        <dbReference type="ARBA" id="ARBA00022968"/>
    </source>
</evidence>
<comment type="catalytic activity">
    <reaction evidence="21">
        <text>N(1)-methylguanosine(37) in tRNA(Phe) + pyruvate + S-adenosyl-L-methionine = 4-demethylwyosine(37) in tRNA(Phe) + 5'-deoxyadenosine + L-methionine + CO2 + H2O</text>
        <dbReference type="Rhea" id="RHEA:36347"/>
        <dbReference type="Rhea" id="RHEA-COMP:10164"/>
        <dbReference type="Rhea" id="RHEA-COMP:10165"/>
        <dbReference type="ChEBI" id="CHEBI:15361"/>
        <dbReference type="ChEBI" id="CHEBI:15377"/>
        <dbReference type="ChEBI" id="CHEBI:16526"/>
        <dbReference type="ChEBI" id="CHEBI:17319"/>
        <dbReference type="ChEBI" id="CHEBI:57844"/>
        <dbReference type="ChEBI" id="CHEBI:59789"/>
        <dbReference type="ChEBI" id="CHEBI:64315"/>
        <dbReference type="ChEBI" id="CHEBI:73542"/>
        <dbReference type="EC" id="4.1.3.44"/>
    </reaction>
</comment>
<evidence type="ECO:0000256" key="18">
    <source>
        <dbReference type="ARBA" id="ARBA00023239"/>
    </source>
</evidence>
<dbReference type="CDD" id="cd01335">
    <property type="entry name" value="Radical_SAM"/>
    <property type="match status" value="1"/>
</dbReference>
<comment type="subcellular location">
    <subcellularLocation>
        <location evidence="20">Endomembrane system</location>
        <topology evidence="20">Single-pass membrane protein</topology>
    </subcellularLocation>
    <subcellularLocation>
        <location evidence="2">Membrane</location>
        <topology evidence="2">Single-pass type II membrane protein</topology>
    </subcellularLocation>
</comment>
<dbReference type="GO" id="GO:0102521">
    <property type="term" value="F:tRNA-4-demethylwyosine synthase activity"/>
    <property type="evidence" value="ECO:0007669"/>
    <property type="project" value="UniProtKB-EC"/>
</dbReference>
<feature type="compositionally biased region" description="Basic residues" evidence="22">
    <location>
        <begin position="111"/>
        <end position="120"/>
    </location>
</feature>
<dbReference type="PANTHER" id="PTHR13930">
    <property type="entry name" value="S-ADENOSYL-L-METHIONINE-DEPENDENT TRNA 4-DEMETHYLWYOSINE SYNTHASE"/>
    <property type="match status" value="1"/>
</dbReference>
<organism evidence="26 27">
    <name type="scientific">Malus domestica</name>
    <name type="common">Apple</name>
    <name type="synonym">Pyrus malus</name>
    <dbReference type="NCBI Taxonomy" id="3750"/>
    <lineage>
        <taxon>Eukaryota</taxon>
        <taxon>Viridiplantae</taxon>
        <taxon>Streptophyta</taxon>
        <taxon>Embryophyta</taxon>
        <taxon>Tracheophyta</taxon>
        <taxon>Spermatophyta</taxon>
        <taxon>Magnoliopsida</taxon>
        <taxon>eudicotyledons</taxon>
        <taxon>Gunneridae</taxon>
        <taxon>Pentapetalae</taxon>
        <taxon>rosids</taxon>
        <taxon>fabids</taxon>
        <taxon>Rosales</taxon>
        <taxon>Rosaceae</taxon>
        <taxon>Amygdaloideae</taxon>
        <taxon>Maleae</taxon>
        <taxon>Malus</taxon>
    </lineage>
</organism>
<dbReference type="InterPro" id="IPR034556">
    <property type="entry name" value="tRNA_wybutosine-synthase"/>
</dbReference>
<dbReference type="Gene3D" id="3.40.50.150">
    <property type="entry name" value="Vaccinia Virus protein VP39"/>
    <property type="match status" value="1"/>
</dbReference>
<comment type="similarity">
    <text evidence="5">Belongs to the TYW1 family.</text>
</comment>
<keyword evidence="12" id="KW-0479">Metal-binding</keyword>
<evidence type="ECO:0000256" key="22">
    <source>
        <dbReference type="SAM" id="MobiDB-lite"/>
    </source>
</evidence>
<feature type="compositionally biased region" description="Acidic residues" evidence="22">
    <location>
        <begin position="134"/>
        <end position="153"/>
    </location>
</feature>
<dbReference type="PANTHER" id="PTHR13930:SF0">
    <property type="entry name" value="S-ADENOSYL-L-METHIONINE-DEPENDENT TRNA 4-DEMETHYLWYOSINE SYNTHASE TYW1-RELATED"/>
    <property type="match status" value="1"/>
</dbReference>
<dbReference type="InterPro" id="IPR004159">
    <property type="entry name" value="Put_SAM_MeTrfase"/>
</dbReference>
<evidence type="ECO:0000256" key="2">
    <source>
        <dbReference type="ARBA" id="ARBA00004606"/>
    </source>
</evidence>
<feature type="transmembrane region" description="Helical" evidence="23">
    <location>
        <begin position="21"/>
        <end position="42"/>
    </location>
</feature>
<keyword evidence="14" id="KW-0735">Signal-anchor</keyword>
<dbReference type="Pfam" id="PF03141">
    <property type="entry name" value="Methyltransf_29"/>
    <property type="match status" value="1"/>
</dbReference>
<comment type="function">
    <text evidence="19">Probable component of the wybutosine biosynthesis pathway. Wybutosine is a hyper modified guanosine with a tricyclic base found at the 3'-position adjacent to the anticodon of eukaryotic phenylalanine tRNA. Catalyzes the condensation of N-methylguanine with 2 carbon atoms from pyruvate to form the tricyclic 4-demethylwyosine, an intermediate in wybutosine biosynthesis.</text>
</comment>
<evidence type="ECO:0000256" key="15">
    <source>
        <dbReference type="ARBA" id="ARBA00023004"/>
    </source>
</evidence>
<reference evidence="26 27" key="1">
    <citation type="submission" date="2018-10" db="EMBL/GenBank/DDBJ databases">
        <title>A high-quality apple genome assembly.</title>
        <authorList>
            <person name="Hu J."/>
        </authorList>
    </citation>
    <scope>NUCLEOTIDE SEQUENCE [LARGE SCALE GENOMIC DNA]</scope>
    <source>
        <strain evidence="27">cv. HFTH1</strain>
        <tissue evidence="26">Young leaf</tissue>
    </source>
</reference>
<keyword evidence="8" id="KW-0489">Methyltransferase</keyword>
<keyword evidence="10" id="KW-0949">S-adenosyl-L-methionine</keyword>
<dbReference type="STRING" id="3750.A0A498JCU9"/>
<comment type="similarity">
    <text evidence="4">Belongs to the methyltransferase superfamily.</text>
</comment>
<evidence type="ECO:0000259" key="24">
    <source>
        <dbReference type="PROSITE" id="PS50902"/>
    </source>
</evidence>
<dbReference type="EMBL" id="RDQH01000334">
    <property type="protein sequence ID" value="RXH91211.1"/>
    <property type="molecule type" value="Genomic_DNA"/>
</dbReference>
<dbReference type="InterPro" id="IPR029039">
    <property type="entry name" value="Flavoprotein-like_sf"/>
</dbReference>
<keyword evidence="23" id="KW-0472">Membrane</keyword>
<dbReference type="FunFam" id="3.20.20.70:FF:000196">
    <property type="entry name" value="S-adenosyl-L-methionine-dependent tRNA 4-demethylwyosine synthase"/>
    <property type="match status" value="1"/>
</dbReference>
<evidence type="ECO:0000256" key="6">
    <source>
        <dbReference type="ARBA" id="ARBA00012821"/>
    </source>
</evidence>
<dbReference type="SUPFAM" id="SSF52218">
    <property type="entry name" value="Flavoproteins"/>
    <property type="match status" value="1"/>
</dbReference>
<keyword evidence="9" id="KW-0808">Transferase</keyword>
<keyword evidence="7" id="KW-0004">4Fe-4S</keyword>
<dbReference type="PROSITE" id="PS51918">
    <property type="entry name" value="RADICAL_SAM"/>
    <property type="match status" value="1"/>
</dbReference>
<evidence type="ECO:0000256" key="23">
    <source>
        <dbReference type="SAM" id="Phobius"/>
    </source>
</evidence>
<dbReference type="InterPro" id="IPR013917">
    <property type="entry name" value="tRNA_wybutosine-synth"/>
</dbReference>
<feature type="compositionally biased region" description="Basic and acidic residues" evidence="22">
    <location>
        <begin position="97"/>
        <end position="110"/>
    </location>
</feature>
<feature type="domain" description="Flavodoxin-like" evidence="24">
    <location>
        <begin position="727"/>
        <end position="875"/>
    </location>
</feature>
<dbReference type="EC" id="4.1.3.44" evidence="6"/>
<dbReference type="InterPro" id="IPR029063">
    <property type="entry name" value="SAM-dependent_MTases_sf"/>
</dbReference>
<comment type="pathway">
    <text evidence="3">tRNA modification; wybutosine-tRNA(Phe) biosynthesis.</text>
</comment>
<keyword evidence="11" id="KW-0819">tRNA processing</keyword>
<evidence type="ECO:0000313" key="27">
    <source>
        <dbReference type="Proteomes" id="UP000290289"/>
    </source>
</evidence>
<dbReference type="GO" id="GO:0032259">
    <property type="term" value="P:methylation"/>
    <property type="evidence" value="ECO:0007669"/>
    <property type="project" value="UniProtKB-KW"/>
</dbReference>
<keyword evidence="16" id="KW-0411">Iron-sulfur</keyword>
<proteinExistence type="inferred from homology"/>
<evidence type="ECO:0000256" key="13">
    <source>
        <dbReference type="ARBA" id="ARBA00022741"/>
    </source>
</evidence>
<dbReference type="SFLD" id="SFLDS00029">
    <property type="entry name" value="Radical_SAM"/>
    <property type="match status" value="1"/>
</dbReference>
<dbReference type="PRINTS" id="PR00369">
    <property type="entry name" value="FLAVODOXIN"/>
</dbReference>
<gene>
    <name evidence="26" type="ORF">DVH24_020234</name>
</gene>
<dbReference type="InterPro" id="IPR013785">
    <property type="entry name" value="Aldolase_TIM"/>
</dbReference>
<dbReference type="InterPro" id="IPR058240">
    <property type="entry name" value="rSAM_sf"/>
</dbReference>
<dbReference type="Gene3D" id="3.40.50.360">
    <property type="match status" value="1"/>
</dbReference>
<evidence type="ECO:0000256" key="21">
    <source>
        <dbReference type="ARBA" id="ARBA00049466"/>
    </source>
</evidence>
<evidence type="ECO:0000256" key="20">
    <source>
        <dbReference type="ARBA" id="ARBA00037847"/>
    </source>
</evidence>
<evidence type="ECO:0000256" key="9">
    <source>
        <dbReference type="ARBA" id="ARBA00022679"/>
    </source>
</evidence>
<dbReference type="InterPro" id="IPR008254">
    <property type="entry name" value="Flavodoxin/NO_synth"/>
</dbReference>